<protein>
    <recommendedName>
        <fullName evidence="3">DUF4382 domain-containing protein</fullName>
    </recommendedName>
</protein>
<evidence type="ECO:0000313" key="2">
    <source>
        <dbReference type="EMBL" id="HGI31102.1"/>
    </source>
</evidence>
<feature type="chain" id="PRO_5031194554" description="DUF4382 domain-containing protein" evidence="1">
    <location>
        <begin position="28"/>
        <end position="214"/>
    </location>
</feature>
<evidence type="ECO:0008006" key="3">
    <source>
        <dbReference type="Google" id="ProtNLM"/>
    </source>
</evidence>
<gene>
    <name evidence="2" type="ORF">ENV30_07350</name>
</gene>
<name>A0A7V3YHB3_9BACT</name>
<dbReference type="EMBL" id="DTFV01000109">
    <property type="protein sequence ID" value="HGI31102.1"/>
    <property type="molecule type" value="Genomic_DNA"/>
</dbReference>
<keyword evidence="1" id="KW-0732">Signal</keyword>
<organism evidence="2">
    <name type="scientific">Candidatus Caldatribacterium californiense</name>
    <dbReference type="NCBI Taxonomy" id="1454726"/>
    <lineage>
        <taxon>Bacteria</taxon>
        <taxon>Pseudomonadati</taxon>
        <taxon>Atribacterota</taxon>
        <taxon>Atribacteria</taxon>
        <taxon>Atribacterales</taxon>
        <taxon>Candidatus Caldatribacteriaceae</taxon>
        <taxon>Candidatus Caldatribacterium</taxon>
    </lineage>
</organism>
<dbReference type="AlphaFoldDB" id="A0A7V3YHB3"/>
<accession>A0A7V3YHB3</accession>
<comment type="caution">
    <text evidence="2">The sequence shown here is derived from an EMBL/GenBank/DDBJ whole genome shotgun (WGS) entry which is preliminary data.</text>
</comment>
<dbReference type="PROSITE" id="PS51257">
    <property type="entry name" value="PROKAR_LIPOPROTEIN"/>
    <property type="match status" value="1"/>
</dbReference>
<feature type="signal peptide" evidence="1">
    <location>
        <begin position="1"/>
        <end position="27"/>
    </location>
</feature>
<proteinExistence type="predicted"/>
<sequence>MSSRTWKVLAVCAVVLVFSSLSGCVQGGSSLEEDFARELLFFEQWVRVEGEAGPPYVCIDFPTYRFDEEKKMLVSFQGIFGDGEGKVNLAVCDLIVGEGTALSGSAGSGAVSDLKAVDGSPFTMGYGALVIRDMRDDGTLILEPLDEELVIFDFVFLNPIPGRAFALEPGEQLEYRVTRTFLLAGRLKKLTVTVVLRSTFLDRGNCINGTWGMP</sequence>
<evidence type="ECO:0000256" key="1">
    <source>
        <dbReference type="SAM" id="SignalP"/>
    </source>
</evidence>
<reference evidence="2" key="1">
    <citation type="journal article" date="2020" name="mSystems">
        <title>Genome- and Community-Level Interaction Insights into Carbon Utilization and Element Cycling Functions of Hydrothermarchaeota in Hydrothermal Sediment.</title>
        <authorList>
            <person name="Zhou Z."/>
            <person name="Liu Y."/>
            <person name="Xu W."/>
            <person name="Pan J."/>
            <person name="Luo Z.H."/>
            <person name="Li M."/>
        </authorList>
    </citation>
    <scope>NUCLEOTIDE SEQUENCE [LARGE SCALE GENOMIC DNA]</scope>
    <source>
        <strain evidence="2">SpSt-747</strain>
    </source>
</reference>